<keyword evidence="3" id="KW-1185">Reference proteome</keyword>
<feature type="transmembrane region" description="Helical" evidence="1">
    <location>
        <begin position="93"/>
        <end position="114"/>
    </location>
</feature>
<protein>
    <submittedName>
        <fullName evidence="2">Uncharacterized protein</fullName>
    </submittedName>
</protein>
<proteinExistence type="predicted"/>
<dbReference type="AlphaFoldDB" id="A0A1H9XUS4"/>
<evidence type="ECO:0000313" key="2">
    <source>
        <dbReference type="EMBL" id="SES49517.1"/>
    </source>
</evidence>
<gene>
    <name evidence="2" type="ORF">SAMN05216199_0389</name>
</gene>
<feature type="transmembrane region" description="Helical" evidence="1">
    <location>
        <begin position="56"/>
        <end position="81"/>
    </location>
</feature>
<dbReference type="RefSeq" id="WP_091763020.1">
    <property type="nucleotide sequence ID" value="NZ_FOHB01000013.1"/>
</dbReference>
<sequence>MTQTQMKGQTSVDHLPRLFRSRTVDYTLITLGVVVAAFGAYTYFAPTSWVLAGLSAAWYLGCFIAGGVLLTAGLGMLGASLRDRSGNWTAPAITSFALGALALAGAVTAAVVLIV</sequence>
<dbReference type="InterPro" id="IPR036259">
    <property type="entry name" value="MFS_trans_sf"/>
</dbReference>
<name>A0A1H9XUS4_9MICO</name>
<dbReference type="EMBL" id="FOHB01000013">
    <property type="protein sequence ID" value="SES49517.1"/>
    <property type="molecule type" value="Genomic_DNA"/>
</dbReference>
<keyword evidence="1" id="KW-1133">Transmembrane helix</keyword>
<keyword evidence="1" id="KW-0472">Membrane</keyword>
<dbReference type="Proteomes" id="UP000199019">
    <property type="component" value="Unassembled WGS sequence"/>
</dbReference>
<dbReference type="SUPFAM" id="SSF103473">
    <property type="entry name" value="MFS general substrate transporter"/>
    <property type="match status" value="1"/>
</dbReference>
<keyword evidence="1" id="KW-0812">Transmembrane</keyword>
<accession>A0A1H9XUS4</accession>
<dbReference type="OrthoDB" id="4868505at2"/>
<reference evidence="3" key="1">
    <citation type="submission" date="2016-10" db="EMBL/GenBank/DDBJ databases">
        <authorList>
            <person name="Varghese N."/>
            <person name="Submissions S."/>
        </authorList>
    </citation>
    <scope>NUCLEOTIDE SEQUENCE [LARGE SCALE GENOMIC DNA]</scope>
    <source>
        <strain evidence="3">CGMCC 1.6963</strain>
    </source>
</reference>
<feature type="transmembrane region" description="Helical" evidence="1">
    <location>
        <begin position="26"/>
        <end position="44"/>
    </location>
</feature>
<organism evidence="2 3">
    <name type="scientific">Pedococcus cremeus</name>
    <dbReference type="NCBI Taxonomy" id="587636"/>
    <lineage>
        <taxon>Bacteria</taxon>
        <taxon>Bacillati</taxon>
        <taxon>Actinomycetota</taxon>
        <taxon>Actinomycetes</taxon>
        <taxon>Micrococcales</taxon>
        <taxon>Intrasporangiaceae</taxon>
        <taxon>Pedococcus</taxon>
    </lineage>
</organism>
<evidence type="ECO:0000256" key="1">
    <source>
        <dbReference type="SAM" id="Phobius"/>
    </source>
</evidence>
<evidence type="ECO:0000313" key="3">
    <source>
        <dbReference type="Proteomes" id="UP000199019"/>
    </source>
</evidence>